<gene>
    <name evidence="1" type="ORF">CYNAS_LOCUS3465</name>
</gene>
<keyword evidence="2" id="KW-1185">Reference proteome</keyword>
<sequence>MRDDIEATSALTDMNWGWIGEWGRGRTRCRIISSTHAVSEKTYNRSCKGYTKHTRNLSDEDLFNHDIAKALKDVCNEWDYVNIPVTYNESLHCFLDWAILNYYYNYDPINHDPIYWIPWFPGYEQNSKLAAEEFRLQRGRAFCDAVNYK</sequence>
<comment type="caution">
    <text evidence="1">The sequence shown here is derived from an EMBL/GenBank/DDBJ whole genome shotgun (WGS) entry which is preliminary data.</text>
</comment>
<evidence type="ECO:0000313" key="2">
    <source>
        <dbReference type="Proteomes" id="UP001176961"/>
    </source>
</evidence>
<accession>A0AA36DSX8</accession>
<proteinExistence type="predicted"/>
<protein>
    <submittedName>
        <fullName evidence="1">Uncharacterized protein</fullName>
    </submittedName>
</protein>
<reference evidence="1" key="1">
    <citation type="submission" date="2023-07" db="EMBL/GenBank/DDBJ databases">
        <authorList>
            <consortium name="CYATHOMIX"/>
        </authorList>
    </citation>
    <scope>NUCLEOTIDE SEQUENCE</scope>
    <source>
        <strain evidence="1">N/A</strain>
    </source>
</reference>
<dbReference type="AlphaFoldDB" id="A0AA36DSX8"/>
<dbReference type="EMBL" id="CATQJL010000001">
    <property type="protein sequence ID" value="CAJ0591482.1"/>
    <property type="molecule type" value="Genomic_DNA"/>
</dbReference>
<organism evidence="1 2">
    <name type="scientific">Cylicocyclus nassatus</name>
    <name type="common">Nematode worm</name>
    <dbReference type="NCBI Taxonomy" id="53992"/>
    <lineage>
        <taxon>Eukaryota</taxon>
        <taxon>Metazoa</taxon>
        <taxon>Ecdysozoa</taxon>
        <taxon>Nematoda</taxon>
        <taxon>Chromadorea</taxon>
        <taxon>Rhabditida</taxon>
        <taxon>Rhabditina</taxon>
        <taxon>Rhabditomorpha</taxon>
        <taxon>Strongyloidea</taxon>
        <taxon>Strongylidae</taxon>
        <taxon>Cylicocyclus</taxon>
    </lineage>
</organism>
<evidence type="ECO:0000313" key="1">
    <source>
        <dbReference type="EMBL" id="CAJ0591482.1"/>
    </source>
</evidence>
<dbReference type="Proteomes" id="UP001176961">
    <property type="component" value="Unassembled WGS sequence"/>
</dbReference>
<name>A0AA36DSX8_CYLNA</name>